<evidence type="ECO:0000313" key="3">
    <source>
        <dbReference type="Proteomes" id="UP000621386"/>
    </source>
</evidence>
<keyword evidence="3" id="KW-1185">Reference proteome</keyword>
<dbReference type="CDD" id="cd00093">
    <property type="entry name" value="HTH_XRE"/>
    <property type="match status" value="1"/>
</dbReference>
<reference evidence="2 3" key="1">
    <citation type="submission" date="2021-01" db="EMBL/GenBank/DDBJ databases">
        <title>WGS of actinomycetes isolated from Thailand.</title>
        <authorList>
            <person name="Thawai C."/>
        </authorList>
    </citation>
    <scope>NUCLEOTIDE SEQUENCE [LARGE SCALE GENOMIC DNA]</scope>
    <source>
        <strain evidence="2 3">CH5-8</strain>
    </source>
</reference>
<evidence type="ECO:0000259" key="1">
    <source>
        <dbReference type="PROSITE" id="PS50943"/>
    </source>
</evidence>
<dbReference type="SUPFAM" id="SSF47413">
    <property type="entry name" value="lambda repressor-like DNA-binding domains"/>
    <property type="match status" value="1"/>
</dbReference>
<dbReference type="InterPro" id="IPR010982">
    <property type="entry name" value="Lambda_DNA-bd_dom_sf"/>
</dbReference>
<evidence type="ECO:0000313" key="2">
    <source>
        <dbReference type="EMBL" id="MBL1107335.1"/>
    </source>
</evidence>
<name>A0ABS1P5K6_9ACTN</name>
<dbReference type="EMBL" id="JAERRH010000008">
    <property type="protein sequence ID" value="MBL1107335.1"/>
    <property type="molecule type" value="Genomic_DNA"/>
</dbReference>
<proteinExistence type="predicted"/>
<gene>
    <name evidence="2" type="ORF">JK361_22475</name>
</gene>
<dbReference type="InterPro" id="IPR001387">
    <property type="entry name" value="Cro/C1-type_HTH"/>
</dbReference>
<accession>A0ABS1P5K6</accession>
<feature type="domain" description="HTH cro/C1-type" evidence="1">
    <location>
        <begin position="21"/>
        <end position="75"/>
    </location>
</feature>
<dbReference type="SMART" id="SM00530">
    <property type="entry name" value="HTH_XRE"/>
    <property type="match status" value="1"/>
</dbReference>
<comment type="caution">
    <text evidence="2">The sequence shown here is derived from an EMBL/GenBank/DDBJ whole genome shotgun (WGS) entry which is preliminary data.</text>
</comment>
<organism evidence="2 3">
    <name type="scientific">Streptomyces musisoli</name>
    <dbReference type="NCBI Taxonomy" id="2802280"/>
    <lineage>
        <taxon>Bacteria</taxon>
        <taxon>Bacillati</taxon>
        <taxon>Actinomycetota</taxon>
        <taxon>Actinomycetes</taxon>
        <taxon>Kitasatosporales</taxon>
        <taxon>Streptomycetaceae</taxon>
        <taxon>Streptomyces</taxon>
    </lineage>
</organism>
<dbReference type="Proteomes" id="UP000621386">
    <property type="component" value="Unassembled WGS sequence"/>
</dbReference>
<dbReference type="Gene3D" id="1.10.260.40">
    <property type="entry name" value="lambda repressor-like DNA-binding domains"/>
    <property type="match status" value="1"/>
</dbReference>
<dbReference type="Pfam" id="PF01381">
    <property type="entry name" value="HTH_3"/>
    <property type="match status" value="1"/>
</dbReference>
<protein>
    <submittedName>
        <fullName evidence="2">Helix-turn-helix transcriptional regulator</fullName>
    </submittedName>
</protein>
<sequence length="82" mass="9755">MPLDPMPDWVLIRRREIGARIRTARLRAQLTQMQLAERIGRDHRTVHRWEYAYRCPDLEDLLLLADALSVRPEDFFHDDGAE</sequence>
<dbReference type="PROSITE" id="PS50943">
    <property type="entry name" value="HTH_CROC1"/>
    <property type="match status" value="1"/>
</dbReference>